<dbReference type="SUPFAM" id="SSF56752">
    <property type="entry name" value="D-aminoacid aminotransferase-like PLP-dependent enzymes"/>
    <property type="match status" value="1"/>
</dbReference>
<evidence type="ECO:0000256" key="5">
    <source>
        <dbReference type="ARBA" id="ARBA00009320"/>
    </source>
</evidence>
<dbReference type="InterPro" id="IPR043132">
    <property type="entry name" value="BCAT-like_C"/>
</dbReference>
<keyword evidence="11" id="KW-0808">Transferase</keyword>
<evidence type="ECO:0000256" key="7">
    <source>
        <dbReference type="ARBA" id="ARBA00022898"/>
    </source>
</evidence>
<comment type="catalytic activity">
    <reaction evidence="8">
        <text>L-valine + 2-oxoglutarate = 3-methyl-2-oxobutanoate + L-glutamate</text>
        <dbReference type="Rhea" id="RHEA:24813"/>
        <dbReference type="ChEBI" id="CHEBI:11851"/>
        <dbReference type="ChEBI" id="CHEBI:16810"/>
        <dbReference type="ChEBI" id="CHEBI:29985"/>
        <dbReference type="ChEBI" id="CHEBI:57762"/>
        <dbReference type="EC" id="2.6.1.42"/>
    </reaction>
</comment>
<dbReference type="CDD" id="cd00449">
    <property type="entry name" value="PLPDE_IV"/>
    <property type="match status" value="1"/>
</dbReference>
<evidence type="ECO:0000256" key="1">
    <source>
        <dbReference type="ARBA" id="ARBA00001933"/>
    </source>
</evidence>
<organism evidence="11 12">
    <name type="scientific">Desulfurobacterium atlanticum</name>
    <dbReference type="NCBI Taxonomy" id="240169"/>
    <lineage>
        <taxon>Bacteria</taxon>
        <taxon>Pseudomonadati</taxon>
        <taxon>Aquificota</taxon>
        <taxon>Aquificia</taxon>
        <taxon>Desulfurobacteriales</taxon>
        <taxon>Desulfurobacteriaceae</taxon>
        <taxon>Desulfurobacterium</taxon>
    </lineage>
</organism>
<keyword evidence="11" id="KW-0456">Lyase</keyword>
<dbReference type="EMBL" id="FZOB01000002">
    <property type="protein sequence ID" value="SNR65086.1"/>
    <property type="molecule type" value="Genomic_DNA"/>
</dbReference>
<comment type="pathway">
    <text evidence="4">Amino-acid biosynthesis; L-leucine biosynthesis; L-leucine from 3-methyl-2-oxobutanoate: step 4/4.</text>
</comment>
<dbReference type="AlphaFoldDB" id="A0A238Y1A9"/>
<proteinExistence type="inferred from homology"/>
<dbReference type="Proteomes" id="UP000198405">
    <property type="component" value="Unassembled WGS sequence"/>
</dbReference>
<evidence type="ECO:0000313" key="11">
    <source>
        <dbReference type="EMBL" id="SNR65086.1"/>
    </source>
</evidence>
<reference evidence="12" key="1">
    <citation type="submission" date="2017-06" db="EMBL/GenBank/DDBJ databases">
        <authorList>
            <person name="Varghese N."/>
            <person name="Submissions S."/>
        </authorList>
    </citation>
    <scope>NUCLEOTIDE SEQUENCE [LARGE SCALE GENOMIC DNA]</scope>
    <source>
        <strain evidence="12">DSM 15668</strain>
    </source>
</reference>
<dbReference type="RefSeq" id="WP_180706393.1">
    <property type="nucleotide sequence ID" value="NZ_FZOB01000002.1"/>
</dbReference>
<dbReference type="InterPro" id="IPR043131">
    <property type="entry name" value="BCAT-like_N"/>
</dbReference>
<dbReference type="InterPro" id="IPR050571">
    <property type="entry name" value="Class-IV_PLP-Dep_Aminotrnsfr"/>
</dbReference>
<comment type="catalytic activity">
    <reaction evidence="9">
        <text>L-isoleucine + 2-oxoglutarate = (S)-3-methyl-2-oxopentanoate + L-glutamate</text>
        <dbReference type="Rhea" id="RHEA:24801"/>
        <dbReference type="ChEBI" id="CHEBI:16810"/>
        <dbReference type="ChEBI" id="CHEBI:29985"/>
        <dbReference type="ChEBI" id="CHEBI:35146"/>
        <dbReference type="ChEBI" id="CHEBI:58045"/>
        <dbReference type="EC" id="2.6.1.42"/>
    </reaction>
</comment>
<evidence type="ECO:0000256" key="6">
    <source>
        <dbReference type="ARBA" id="ARBA00013053"/>
    </source>
</evidence>
<comment type="similarity">
    <text evidence="5">Belongs to the class-IV pyridoxal-phosphate-dependent aminotransferase family.</text>
</comment>
<gene>
    <name evidence="11" type="ORF">SAMN06265340_10245</name>
</gene>
<evidence type="ECO:0000256" key="9">
    <source>
        <dbReference type="ARBA" id="ARBA00048798"/>
    </source>
</evidence>
<dbReference type="PANTHER" id="PTHR42743">
    <property type="entry name" value="AMINO-ACID AMINOTRANSFERASE"/>
    <property type="match status" value="1"/>
</dbReference>
<protein>
    <recommendedName>
        <fullName evidence="6">branched-chain-amino-acid transaminase</fullName>
        <ecNumber evidence="6">2.6.1.42</ecNumber>
    </recommendedName>
</protein>
<dbReference type="InterPro" id="IPR001544">
    <property type="entry name" value="Aminotrans_IV"/>
</dbReference>
<evidence type="ECO:0000256" key="2">
    <source>
        <dbReference type="ARBA" id="ARBA00004824"/>
    </source>
</evidence>
<dbReference type="PANTHER" id="PTHR42743:SF11">
    <property type="entry name" value="AMINODEOXYCHORISMATE LYASE"/>
    <property type="match status" value="1"/>
</dbReference>
<evidence type="ECO:0000256" key="4">
    <source>
        <dbReference type="ARBA" id="ARBA00005072"/>
    </source>
</evidence>
<evidence type="ECO:0000256" key="3">
    <source>
        <dbReference type="ARBA" id="ARBA00004931"/>
    </source>
</evidence>
<dbReference type="Gene3D" id="3.20.10.10">
    <property type="entry name" value="D-amino Acid Aminotransferase, subunit A, domain 2"/>
    <property type="match status" value="1"/>
</dbReference>
<dbReference type="GO" id="GO:0004084">
    <property type="term" value="F:branched-chain-amino-acid transaminase activity"/>
    <property type="evidence" value="ECO:0007669"/>
    <property type="project" value="UniProtKB-EC"/>
</dbReference>
<dbReference type="GO" id="GO:0008652">
    <property type="term" value="P:amino acid biosynthetic process"/>
    <property type="evidence" value="ECO:0007669"/>
    <property type="project" value="UniProtKB-ARBA"/>
</dbReference>
<keyword evidence="12" id="KW-1185">Reference proteome</keyword>
<evidence type="ECO:0000256" key="8">
    <source>
        <dbReference type="ARBA" id="ARBA00048212"/>
    </source>
</evidence>
<dbReference type="Pfam" id="PF01063">
    <property type="entry name" value="Aminotran_4"/>
    <property type="match status" value="1"/>
</dbReference>
<dbReference type="EC" id="2.6.1.42" evidence="6"/>
<comment type="pathway">
    <text evidence="2">Amino-acid biosynthesis; L-isoleucine biosynthesis; L-isoleucine from 2-oxobutanoate: step 4/4.</text>
</comment>
<comment type="pathway">
    <text evidence="3">Amino-acid biosynthesis; L-valine biosynthesis; L-valine from pyruvate: step 4/4.</text>
</comment>
<dbReference type="GO" id="GO:0046394">
    <property type="term" value="P:carboxylic acid biosynthetic process"/>
    <property type="evidence" value="ECO:0007669"/>
    <property type="project" value="UniProtKB-ARBA"/>
</dbReference>
<comment type="catalytic activity">
    <reaction evidence="10">
        <text>L-leucine + 2-oxoglutarate = 4-methyl-2-oxopentanoate + L-glutamate</text>
        <dbReference type="Rhea" id="RHEA:18321"/>
        <dbReference type="ChEBI" id="CHEBI:16810"/>
        <dbReference type="ChEBI" id="CHEBI:17865"/>
        <dbReference type="ChEBI" id="CHEBI:29985"/>
        <dbReference type="ChEBI" id="CHEBI:57427"/>
        <dbReference type="EC" id="2.6.1.42"/>
    </reaction>
</comment>
<dbReference type="InterPro" id="IPR036038">
    <property type="entry name" value="Aminotransferase-like"/>
</dbReference>
<accession>A0A238Y1A9</accession>
<dbReference type="Gene3D" id="3.30.470.10">
    <property type="match status" value="1"/>
</dbReference>
<keyword evidence="11" id="KW-0032">Aminotransferase</keyword>
<dbReference type="FunFam" id="3.20.10.10:FF:000002">
    <property type="entry name" value="D-alanine aminotransferase"/>
    <property type="match status" value="1"/>
</dbReference>
<evidence type="ECO:0000313" key="12">
    <source>
        <dbReference type="Proteomes" id="UP000198405"/>
    </source>
</evidence>
<sequence length="236" mass="26939">MEKFGIFETVRVENGKAVFISYHYERLRKSAVSLDIPFSISLEKFNSVVEKECGDGLNLVKFVLYHDGNFTVSTRECFVPKEVSLTFDFSVRRKKDFLSDFKTLSIYDSLYALLKAKNKGFDEVVLLDTSGFVSETAFANIFFLKNGVVFTPSLETGCLPGTRREIVIEILKEMGVPVIEGFFKPEFLLSAEEAFITSARYDVVRVSYIDGKKFKVEGISFTDRVKKVIERLKFLK</sequence>
<dbReference type="GO" id="GO:0016829">
    <property type="term" value="F:lyase activity"/>
    <property type="evidence" value="ECO:0007669"/>
    <property type="project" value="UniProtKB-KW"/>
</dbReference>
<evidence type="ECO:0000256" key="10">
    <source>
        <dbReference type="ARBA" id="ARBA00049229"/>
    </source>
</evidence>
<comment type="cofactor">
    <cofactor evidence="1">
        <name>pyridoxal 5'-phosphate</name>
        <dbReference type="ChEBI" id="CHEBI:597326"/>
    </cofactor>
</comment>
<name>A0A238Y1A9_9BACT</name>
<keyword evidence="7" id="KW-0663">Pyridoxal phosphate</keyword>